<dbReference type="EMBL" id="CSWP01000005">
    <property type="protein sequence ID" value="CPV55960.1"/>
    <property type="molecule type" value="Genomic_DNA"/>
</dbReference>
<dbReference type="PROSITE" id="PS51257">
    <property type="entry name" value="PROKAR_LIPOPROTEIN"/>
    <property type="match status" value="1"/>
</dbReference>
<feature type="chain" id="PRO_5015048131" evidence="1">
    <location>
        <begin position="31"/>
        <end position="169"/>
    </location>
</feature>
<evidence type="ECO:0000256" key="1">
    <source>
        <dbReference type="SAM" id="SignalP"/>
    </source>
</evidence>
<dbReference type="RefSeq" id="WP_005056414.1">
    <property type="nucleotide sequence ID" value="NZ_CP014951.1"/>
</dbReference>
<organism evidence="2 3">
    <name type="scientific">Mycobacteroides abscessus</name>
    <dbReference type="NCBI Taxonomy" id="36809"/>
    <lineage>
        <taxon>Bacteria</taxon>
        <taxon>Bacillati</taxon>
        <taxon>Actinomycetota</taxon>
        <taxon>Actinomycetes</taxon>
        <taxon>Mycobacteriales</taxon>
        <taxon>Mycobacteriaceae</taxon>
        <taxon>Mycobacteroides</taxon>
    </lineage>
</organism>
<protein>
    <submittedName>
        <fullName evidence="2">Uncharacterized protein</fullName>
    </submittedName>
</protein>
<dbReference type="AlphaFoldDB" id="A0A0U1BBJ8"/>
<dbReference type="Proteomes" id="UP000045782">
    <property type="component" value="Unassembled WGS sequence"/>
</dbReference>
<feature type="signal peptide" evidence="1">
    <location>
        <begin position="1"/>
        <end position="30"/>
    </location>
</feature>
<accession>A0A0U1BBJ8</accession>
<evidence type="ECO:0000313" key="2">
    <source>
        <dbReference type="EMBL" id="CPV55960.1"/>
    </source>
</evidence>
<name>A0A0U1BBJ8_9MYCO</name>
<reference evidence="2 3" key="1">
    <citation type="submission" date="2015-03" db="EMBL/GenBank/DDBJ databases">
        <authorList>
            <person name="Murphy D."/>
        </authorList>
    </citation>
    <scope>NUCLEOTIDE SEQUENCE [LARGE SCALE GENOMIC DNA]</scope>
    <source>
        <strain evidence="2 3">PAP088</strain>
    </source>
</reference>
<evidence type="ECO:0000313" key="3">
    <source>
        <dbReference type="Proteomes" id="UP000045782"/>
    </source>
</evidence>
<proteinExistence type="predicted"/>
<keyword evidence="1" id="KW-0732">Signal</keyword>
<gene>
    <name evidence="2" type="ORF">ERS075579_02745</name>
</gene>
<sequence>MWVRSGLLTQLVLASCAVVPLGVGVPVAHADESTCAAIDQMSKVVDDPANNGPVVTEALMYLRADNPAYSGLDRQVEVISEARDMWGRNNDAVRANLDGITEPGARQQLTAYADGLTGAYDLAGTWLAATPEVRSSPEIIDRGGAVGGLLFDGTNNFHVLANICNGGRR</sequence>